<dbReference type="Proteomes" id="UP000615026">
    <property type="component" value="Unassembled WGS sequence"/>
</dbReference>
<organism evidence="1 2">
    <name type="scientific">Leptolyngbya cf. ectocarpi LEGE 11479</name>
    <dbReference type="NCBI Taxonomy" id="1828722"/>
    <lineage>
        <taxon>Bacteria</taxon>
        <taxon>Bacillati</taxon>
        <taxon>Cyanobacteriota</taxon>
        <taxon>Cyanophyceae</taxon>
        <taxon>Leptolyngbyales</taxon>
        <taxon>Leptolyngbyaceae</taxon>
        <taxon>Leptolyngbya group</taxon>
        <taxon>Leptolyngbya</taxon>
    </lineage>
</organism>
<accession>A0A929A018</accession>
<comment type="caution">
    <text evidence="1">The sequence shown here is derived from an EMBL/GenBank/DDBJ whole genome shotgun (WGS) entry which is preliminary data.</text>
</comment>
<gene>
    <name evidence="1" type="ORF">IQ260_28830</name>
</gene>
<feature type="non-terminal residue" evidence="1">
    <location>
        <position position="54"/>
    </location>
</feature>
<sequence length="54" mass="6391">MTPESLNQFFPKAQQQQYVQHLLGRVGLTRRRADCFVRLWAYLQLKQAETPQTV</sequence>
<reference evidence="1" key="1">
    <citation type="submission" date="2020-10" db="EMBL/GenBank/DDBJ databases">
        <authorList>
            <person name="Castelo-Branco R."/>
            <person name="Eusebio N."/>
            <person name="Adriana R."/>
            <person name="Vieira A."/>
            <person name="Brugerolle De Fraissinette N."/>
            <person name="Rezende De Castro R."/>
            <person name="Schneider M.P."/>
            <person name="Vasconcelos V."/>
            <person name="Leao P.N."/>
        </authorList>
    </citation>
    <scope>NUCLEOTIDE SEQUENCE</scope>
    <source>
        <strain evidence="1">LEGE 11479</strain>
    </source>
</reference>
<dbReference type="AlphaFoldDB" id="A0A929A018"/>
<dbReference type="EMBL" id="JADEXP010000488">
    <property type="protein sequence ID" value="MBE9070650.1"/>
    <property type="molecule type" value="Genomic_DNA"/>
</dbReference>
<protein>
    <submittedName>
        <fullName evidence="1">Uncharacterized protein</fullName>
    </submittedName>
</protein>
<evidence type="ECO:0000313" key="2">
    <source>
        <dbReference type="Proteomes" id="UP000615026"/>
    </source>
</evidence>
<proteinExistence type="predicted"/>
<evidence type="ECO:0000313" key="1">
    <source>
        <dbReference type="EMBL" id="MBE9070650.1"/>
    </source>
</evidence>
<name>A0A929A018_LEPEC</name>
<keyword evidence="2" id="KW-1185">Reference proteome</keyword>